<dbReference type="Pfam" id="PF03008">
    <property type="entry name" value="DUF234"/>
    <property type="match status" value="1"/>
</dbReference>
<dbReference type="InterPro" id="IPR004256">
    <property type="entry name" value="DUF234"/>
</dbReference>
<evidence type="ECO:0000313" key="4">
    <source>
        <dbReference type="Proteomes" id="UP000822993"/>
    </source>
</evidence>
<dbReference type="PANTHER" id="PTHR34704">
    <property type="entry name" value="ATPASE"/>
    <property type="match status" value="1"/>
</dbReference>
<comment type="caution">
    <text evidence="3">The sequence shown here is derived from an EMBL/GenBank/DDBJ whole genome shotgun (WGS) entry which is preliminary data.</text>
</comment>
<dbReference type="Gene3D" id="3.40.50.300">
    <property type="entry name" value="P-loop containing nucleotide triphosphate hydrolases"/>
    <property type="match status" value="1"/>
</dbReference>
<dbReference type="EMBL" id="JACSPN010000013">
    <property type="protein sequence ID" value="MBE7700893.1"/>
    <property type="molecule type" value="Genomic_DNA"/>
</dbReference>
<dbReference type="InterPro" id="IPR041682">
    <property type="entry name" value="AAA_14"/>
</dbReference>
<evidence type="ECO:0000259" key="2">
    <source>
        <dbReference type="Pfam" id="PF13173"/>
    </source>
</evidence>
<dbReference type="Proteomes" id="UP000822993">
    <property type="component" value="Unassembled WGS sequence"/>
</dbReference>
<keyword evidence="3" id="KW-0547">Nucleotide-binding</keyword>
<dbReference type="SUPFAM" id="SSF52540">
    <property type="entry name" value="P-loop containing nucleoside triphosphate hydrolases"/>
    <property type="match status" value="1"/>
</dbReference>
<protein>
    <submittedName>
        <fullName evidence="3">ATP-binding protein</fullName>
    </submittedName>
</protein>
<sequence length="468" mass="50900">MVTGFVGRTRELADLDYVLDQVRNPTSERPGKAIALRGRRRVGKSRLVTEFIERAGVPSLYFLADGSRPEIEQRRLLETVAASGLPGADAAGYAVAGSWHDALTVLALALPRDQVSIVVLDEVSYLTGDPGFEGALQGVWDTRLSALPVLLLLVGSNRSEMERLTSHGRPFYGRSVDKEIHPLTPQDVASMTGLDPAQAIDAYLVTGGLPPLVTAWKPGQSVADYLADGLSTSVSTLVVSGERVLSSEFPAETQAKDVLRAIGADARTFTTIGQAAQVDQRASLSRSLDVLVERRVVAVDEPLSTKPAHHKQYRIEDPYMRFWLAFLHDAADLIDAGRGDIVTQRIERGWSTWRGRAVEPVVRRLLWERALDDALVPASTVVGGWWNRKGDIEVDLVGADRRPARTVTFVGSIKWRETAPFDLRDAAELVNHRDNVPGAERTTPLIAVSRAGGGIEGITVLSPSELLA</sequence>
<evidence type="ECO:0000259" key="1">
    <source>
        <dbReference type="Pfam" id="PF03008"/>
    </source>
</evidence>
<organism evidence="3 4">
    <name type="scientific">Oerskovia douganii</name>
    <dbReference type="NCBI Taxonomy" id="2762210"/>
    <lineage>
        <taxon>Bacteria</taxon>
        <taxon>Bacillati</taxon>
        <taxon>Actinomycetota</taxon>
        <taxon>Actinomycetes</taxon>
        <taxon>Micrococcales</taxon>
        <taxon>Cellulomonadaceae</taxon>
        <taxon>Oerskovia</taxon>
    </lineage>
</organism>
<accession>A0A9D5U995</accession>
<gene>
    <name evidence="3" type="ORF">H9623_11355</name>
</gene>
<dbReference type="AlphaFoldDB" id="A0A9D5U995"/>
<feature type="domain" description="DUF234" evidence="1">
    <location>
        <begin position="323"/>
        <end position="417"/>
    </location>
</feature>
<keyword evidence="3" id="KW-0067">ATP-binding</keyword>
<keyword evidence="4" id="KW-1185">Reference proteome</keyword>
<dbReference type="GO" id="GO:0005524">
    <property type="term" value="F:ATP binding"/>
    <property type="evidence" value="ECO:0007669"/>
    <property type="project" value="UniProtKB-KW"/>
</dbReference>
<dbReference type="PANTHER" id="PTHR34704:SF1">
    <property type="entry name" value="ATPASE"/>
    <property type="match status" value="1"/>
</dbReference>
<proteinExistence type="predicted"/>
<reference evidence="3 4" key="1">
    <citation type="submission" date="2020-08" db="EMBL/GenBank/DDBJ databases">
        <title>A Genomic Blueprint of the Chicken Gut Microbiome.</title>
        <authorList>
            <person name="Gilroy R."/>
            <person name="Ravi A."/>
            <person name="Getino M."/>
            <person name="Pursley I."/>
            <person name="Horton D.L."/>
            <person name="Alikhan N.-F."/>
            <person name="Baker D."/>
            <person name="Gharbi K."/>
            <person name="Hall N."/>
            <person name="Watson M."/>
            <person name="Adriaenssens E.M."/>
            <person name="Foster-Nyarko E."/>
            <person name="Jarju S."/>
            <person name="Secka A."/>
            <person name="Antonio M."/>
            <person name="Oren A."/>
            <person name="Chaudhuri R."/>
            <person name="La Ragione R.M."/>
            <person name="Hildebrand F."/>
            <person name="Pallen M.J."/>
        </authorList>
    </citation>
    <scope>NUCLEOTIDE SEQUENCE [LARGE SCALE GENOMIC DNA]</scope>
    <source>
        <strain evidence="3 4">Sa1BUA8</strain>
    </source>
</reference>
<dbReference type="Pfam" id="PF13173">
    <property type="entry name" value="AAA_14"/>
    <property type="match status" value="1"/>
</dbReference>
<dbReference type="InterPro" id="IPR027417">
    <property type="entry name" value="P-loop_NTPase"/>
</dbReference>
<evidence type="ECO:0000313" key="3">
    <source>
        <dbReference type="EMBL" id="MBE7700893.1"/>
    </source>
</evidence>
<dbReference type="RefSeq" id="WP_193720136.1">
    <property type="nucleotide sequence ID" value="NZ_JACSPN010000013.1"/>
</dbReference>
<feature type="domain" description="AAA" evidence="2">
    <location>
        <begin position="32"/>
        <end position="184"/>
    </location>
</feature>
<name>A0A9D5U995_9CELL</name>